<reference evidence="1 2" key="1">
    <citation type="submission" date="2021-03" db="EMBL/GenBank/DDBJ databases">
        <title>Antimicrobial resistance genes in bacteria isolated from Japanese honey, and their potential for conferring macrolide and lincosamide resistance in the American foulbrood pathogen Paenibacillus larvae.</title>
        <authorList>
            <person name="Okamoto M."/>
            <person name="Kumagai M."/>
            <person name="Kanamori H."/>
            <person name="Takamatsu D."/>
        </authorList>
    </citation>
    <scope>NUCLEOTIDE SEQUENCE [LARGE SCALE GENOMIC DNA]</scope>
    <source>
        <strain evidence="1 2">J1TS3</strain>
    </source>
</reference>
<accession>A0ABQ4KBK4</accession>
<organism evidence="1 2">
    <name type="scientific">Siminovitchia fordii</name>
    <dbReference type="NCBI Taxonomy" id="254759"/>
    <lineage>
        <taxon>Bacteria</taxon>
        <taxon>Bacillati</taxon>
        <taxon>Bacillota</taxon>
        <taxon>Bacilli</taxon>
        <taxon>Bacillales</taxon>
        <taxon>Bacillaceae</taxon>
        <taxon>Siminovitchia</taxon>
    </lineage>
</organism>
<dbReference type="EMBL" id="BOQT01000026">
    <property type="protein sequence ID" value="GIN23114.1"/>
    <property type="molecule type" value="Genomic_DNA"/>
</dbReference>
<comment type="caution">
    <text evidence="1">The sequence shown here is derived from an EMBL/GenBank/DDBJ whole genome shotgun (WGS) entry which is preliminary data.</text>
</comment>
<name>A0ABQ4KBK4_9BACI</name>
<protein>
    <submittedName>
        <fullName evidence="1">Uncharacterized protein</fullName>
    </submittedName>
</protein>
<proteinExistence type="predicted"/>
<gene>
    <name evidence="1" type="ORF">J1TS3_42480</name>
</gene>
<dbReference type="RefSeq" id="WP_212963880.1">
    <property type="nucleotide sequence ID" value="NZ_BOQT01000026.1"/>
</dbReference>
<evidence type="ECO:0000313" key="1">
    <source>
        <dbReference type="EMBL" id="GIN23114.1"/>
    </source>
</evidence>
<evidence type="ECO:0000313" key="2">
    <source>
        <dbReference type="Proteomes" id="UP000680279"/>
    </source>
</evidence>
<sequence>MSNQELVVMDTVNVFLKRKRDGHLVAKTKTQMGSISQTVSSEKLYGAIGNQTVAILETQKEVSLSYRNALWDLEYLSMTQGVSIEDKTAKIKRNETAIVESGNDGLTITVKGTPVDNTAVLFDTDGSQQEVAVTTKTIEIPTGYKAREGDTITVVYDEEVTGQGVTFDSAKFSEYYEIEMSTICYDPKTMAVVKDLYIQFDQVKPSGEFEMSFENGQPLTPEISLEAMAPDGTSEMGRVFTVDRASTP</sequence>
<keyword evidence="2" id="KW-1185">Reference proteome</keyword>
<dbReference type="Proteomes" id="UP000680279">
    <property type="component" value="Unassembled WGS sequence"/>
</dbReference>